<evidence type="ECO:0000259" key="1">
    <source>
        <dbReference type="Pfam" id="PF03235"/>
    </source>
</evidence>
<dbReference type="EMBL" id="AYSH01000010">
    <property type="protein sequence ID" value="EST90241.1"/>
    <property type="molecule type" value="Genomic_DNA"/>
</dbReference>
<proteinExistence type="predicted"/>
<dbReference type="PANTHER" id="PTHR39639:SF1">
    <property type="entry name" value="DUF262 DOMAIN-CONTAINING PROTEIN"/>
    <property type="match status" value="1"/>
</dbReference>
<reference evidence="2 3" key="1">
    <citation type="journal article" date="2013" name="Genome Announc.">
        <title>High-Quality Draft Genome Sequence of Vagococcus lutrae Strain LBD1, Isolated from the Largemouth Bass Micropterus salmoides.</title>
        <authorList>
            <person name="Lebreton F."/>
            <person name="Valentino M.D."/>
            <person name="Duncan L.B."/>
            <person name="Zeng Q."/>
            <person name="Manson McGuire A."/>
            <person name="Earl A.M."/>
            <person name="Gilmore M.S."/>
        </authorList>
    </citation>
    <scope>NUCLEOTIDE SEQUENCE [LARGE SCALE GENOMIC DNA]</scope>
    <source>
        <strain evidence="2 3">LBD1</strain>
    </source>
</reference>
<dbReference type="Proteomes" id="UP000018126">
    <property type="component" value="Unassembled WGS sequence"/>
</dbReference>
<organism evidence="2 3">
    <name type="scientific">Vagococcus lutrae LBD1</name>
    <dbReference type="NCBI Taxonomy" id="1408226"/>
    <lineage>
        <taxon>Bacteria</taxon>
        <taxon>Bacillati</taxon>
        <taxon>Bacillota</taxon>
        <taxon>Bacilli</taxon>
        <taxon>Lactobacillales</taxon>
        <taxon>Enterococcaceae</taxon>
        <taxon>Vagococcus</taxon>
    </lineage>
</organism>
<comment type="caution">
    <text evidence="2">The sequence shown here is derived from an EMBL/GenBank/DDBJ whole genome shotgun (WGS) entry which is preliminary data.</text>
</comment>
<dbReference type="AlphaFoldDB" id="V6Q4S7"/>
<sequence length="438" mass="50966">MIIFYEKIDDIVTDISTVKKSDLFQEVSVESANDFLSLFSQFTLHENIDLEEFIKENIDEDDSEEKNLSAFQIKHWVSNRSFGELIDMYENGEIVVPDMQRKFVWDSIKSSRLIESIILGLPIPPLFLLEISDNQYELIDGVQRLTTLSNFVNGRQWNYDKQSHSKIIPSKLSKKVAVEIGGHSFNTLHEDYQKKIRRSTIPLIEFKQLDPNNFNSKYLIFERINTGSIKLTPMQIRKSLSYGPFIESLYLETEQIEILSKIFSPTNFKKDVHVEAILRIVCFYEYYYSKNTEILEVTGIKNILNNYCELRKNISVDKKFMEEINQALTISFSLFGKDLFCKRVELNTEDEPKFIFVGNMNISIFEAMISAIVFKIKNKQKINTDKLMTNYVNKMAEISTEGREKGINPFSISTGTKESINSRFDIFNRIVEESIDDL</sequence>
<dbReference type="Pfam" id="PF03235">
    <property type="entry name" value="GmrSD_N"/>
    <property type="match status" value="1"/>
</dbReference>
<evidence type="ECO:0000313" key="2">
    <source>
        <dbReference type="EMBL" id="EST90241.1"/>
    </source>
</evidence>
<dbReference type="STRING" id="1408226.T233_00807"/>
<evidence type="ECO:0000313" key="3">
    <source>
        <dbReference type="Proteomes" id="UP000018126"/>
    </source>
</evidence>
<name>V6Q4S7_9ENTE</name>
<keyword evidence="3" id="KW-1185">Reference proteome</keyword>
<protein>
    <recommendedName>
        <fullName evidence="1">GmrSD restriction endonucleases N-terminal domain-containing protein</fullName>
    </recommendedName>
</protein>
<dbReference type="InterPro" id="IPR004919">
    <property type="entry name" value="GmrSD_N"/>
</dbReference>
<accession>V6Q4S7</accession>
<dbReference type="PATRIC" id="fig|1408226.3.peg.782"/>
<gene>
    <name evidence="2" type="ORF">T233_00807</name>
</gene>
<feature type="domain" description="GmrSD restriction endonucleases N-terminal" evidence="1">
    <location>
        <begin position="83"/>
        <end position="240"/>
    </location>
</feature>
<dbReference type="RefSeq" id="WP_023606139.1">
    <property type="nucleotide sequence ID" value="NZ_AYSH01000010.1"/>
</dbReference>
<dbReference type="eggNOG" id="COG1479">
    <property type="taxonomic scope" value="Bacteria"/>
</dbReference>
<dbReference type="PANTHER" id="PTHR39639">
    <property type="entry name" value="CHROMOSOME 16, WHOLE GENOME SHOTGUN SEQUENCE"/>
    <property type="match status" value="1"/>
</dbReference>